<dbReference type="EMBL" id="JACTNZ010000012">
    <property type="protein sequence ID" value="KAG5520509.1"/>
    <property type="molecule type" value="Genomic_DNA"/>
</dbReference>
<proteinExistence type="predicted"/>
<comment type="caution">
    <text evidence="1">The sequence shown here is derived from an EMBL/GenBank/DDBJ whole genome shotgun (WGS) entry which is preliminary data.</text>
</comment>
<accession>A0AAV6HZF9</accession>
<sequence>MAPNRLYLQISKRLPKTPMSAATKSDVRKRPSYFVFFSTGSKSVRVKRVWILVNMRETISESR</sequence>
<protein>
    <submittedName>
        <fullName evidence="1">Uncharacterized protein</fullName>
    </submittedName>
</protein>
<dbReference type="AlphaFoldDB" id="A0AAV6HZF9"/>
<name>A0AAV6HZF9_9ERIC</name>
<dbReference type="Proteomes" id="UP000823749">
    <property type="component" value="Chromosome 12"/>
</dbReference>
<organism evidence="1 2">
    <name type="scientific">Rhododendron griersonianum</name>
    <dbReference type="NCBI Taxonomy" id="479676"/>
    <lineage>
        <taxon>Eukaryota</taxon>
        <taxon>Viridiplantae</taxon>
        <taxon>Streptophyta</taxon>
        <taxon>Embryophyta</taxon>
        <taxon>Tracheophyta</taxon>
        <taxon>Spermatophyta</taxon>
        <taxon>Magnoliopsida</taxon>
        <taxon>eudicotyledons</taxon>
        <taxon>Gunneridae</taxon>
        <taxon>Pentapetalae</taxon>
        <taxon>asterids</taxon>
        <taxon>Ericales</taxon>
        <taxon>Ericaceae</taxon>
        <taxon>Ericoideae</taxon>
        <taxon>Rhodoreae</taxon>
        <taxon>Rhododendron</taxon>
    </lineage>
</organism>
<gene>
    <name evidence="1" type="ORF">RHGRI_033179</name>
</gene>
<reference evidence="1" key="1">
    <citation type="submission" date="2020-08" db="EMBL/GenBank/DDBJ databases">
        <title>Plant Genome Project.</title>
        <authorList>
            <person name="Zhang R.-G."/>
        </authorList>
    </citation>
    <scope>NUCLEOTIDE SEQUENCE</scope>
    <source>
        <strain evidence="1">WSP0</strain>
        <tissue evidence="1">Leaf</tissue>
    </source>
</reference>
<keyword evidence="2" id="KW-1185">Reference proteome</keyword>
<evidence type="ECO:0000313" key="1">
    <source>
        <dbReference type="EMBL" id="KAG5520509.1"/>
    </source>
</evidence>
<evidence type="ECO:0000313" key="2">
    <source>
        <dbReference type="Proteomes" id="UP000823749"/>
    </source>
</evidence>